<gene>
    <name evidence="30" type="primary">DUS3</name>
    <name evidence="30" type="ORF">CLIB1423_23S01200</name>
</gene>
<evidence type="ECO:0000256" key="4">
    <source>
        <dbReference type="ARBA" id="ARBA00005451"/>
    </source>
</evidence>
<evidence type="ECO:0000256" key="7">
    <source>
        <dbReference type="ARBA" id="ARBA00022490"/>
    </source>
</evidence>
<evidence type="ECO:0000256" key="2">
    <source>
        <dbReference type="ARBA" id="ARBA00004123"/>
    </source>
</evidence>
<comment type="similarity">
    <text evidence="4">Belongs to the Dus family. Dus3 subfamily.</text>
</comment>
<dbReference type="GO" id="GO:0008270">
    <property type="term" value="F:zinc ion binding"/>
    <property type="evidence" value="ECO:0007669"/>
    <property type="project" value="UniProtKB-KW"/>
</dbReference>
<dbReference type="OrthoDB" id="259935at2759"/>
<dbReference type="Proteomes" id="UP000837801">
    <property type="component" value="Unassembled WGS sequence"/>
</dbReference>
<evidence type="ECO:0000256" key="10">
    <source>
        <dbReference type="ARBA" id="ARBA00022664"/>
    </source>
</evidence>
<feature type="domain" description="DUS-like FMN-binding" evidence="29">
    <location>
        <begin position="255"/>
        <end position="525"/>
    </location>
</feature>
<keyword evidence="12" id="KW-0479">Metal-binding</keyword>
<dbReference type="GO" id="GO:0005634">
    <property type="term" value="C:nucleus"/>
    <property type="evidence" value="ECO:0007669"/>
    <property type="project" value="UniProtKB-SubCell"/>
</dbReference>
<dbReference type="PROSITE" id="PS01136">
    <property type="entry name" value="UPF0034"/>
    <property type="match status" value="1"/>
</dbReference>
<evidence type="ECO:0000256" key="6">
    <source>
        <dbReference type="ARBA" id="ARBA00022143"/>
    </source>
</evidence>
<comment type="cofactor">
    <cofactor evidence="1">
        <name>FMN</name>
        <dbReference type="ChEBI" id="CHEBI:58210"/>
    </cofactor>
</comment>
<keyword evidence="11" id="KW-0819">tRNA processing</keyword>
<keyword evidence="15" id="KW-0862">Zinc</keyword>
<evidence type="ECO:0000313" key="31">
    <source>
        <dbReference type="Proteomes" id="UP000837801"/>
    </source>
</evidence>
<dbReference type="GO" id="GO:0102265">
    <property type="term" value="F:tRNA-dihydrouridine47 synthase activity"/>
    <property type="evidence" value="ECO:0007669"/>
    <property type="project" value="UniProtKB-EC"/>
</dbReference>
<dbReference type="GO" id="GO:0003723">
    <property type="term" value="F:RNA binding"/>
    <property type="evidence" value="ECO:0007669"/>
    <property type="project" value="TreeGrafter"/>
</dbReference>
<evidence type="ECO:0000256" key="17">
    <source>
        <dbReference type="ARBA" id="ARBA00023002"/>
    </source>
</evidence>
<feature type="region of interest" description="Disordered" evidence="28">
    <location>
        <begin position="28"/>
        <end position="85"/>
    </location>
</feature>
<comment type="catalytic activity">
    <reaction evidence="27">
        <text>5,6-dihydrouridine(47) in tRNA + NADP(+) = uridine(47) in tRNA + NADPH + H(+)</text>
        <dbReference type="Rhea" id="RHEA:53360"/>
        <dbReference type="Rhea" id="RHEA-COMP:13539"/>
        <dbReference type="Rhea" id="RHEA-COMP:13540"/>
        <dbReference type="ChEBI" id="CHEBI:15378"/>
        <dbReference type="ChEBI" id="CHEBI:57783"/>
        <dbReference type="ChEBI" id="CHEBI:58349"/>
        <dbReference type="ChEBI" id="CHEBI:65315"/>
        <dbReference type="ChEBI" id="CHEBI:74443"/>
        <dbReference type="EC" id="1.3.1.89"/>
    </reaction>
    <physiologicalReaction direction="right-to-left" evidence="27">
        <dbReference type="Rhea" id="RHEA:53362"/>
    </physiologicalReaction>
</comment>
<dbReference type="Pfam" id="PF01207">
    <property type="entry name" value="Dus"/>
    <property type="match status" value="1"/>
</dbReference>
<protein>
    <recommendedName>
        <fullName evidence="6">tRNA-dihydrouridine(47) synthase [NAD(P)(+)]</fullName>
        <ecNumber evidence="5">1.3.1.89</ecNumber>
    </recommendedName>
    <alternativeName>
        <fullName evidence="21 22">mRNA-dihydrouridine synthase DUS3</fullName>
    </alternativeName>
    <alternativeName>
        <fullName evidence="20">tRNA-dihydrouridine synthase 3</fullName>
    </alternativeName>
</protein>
<keyword evidence="31" id="KW-1185">Reference proteome</keyword>
<evidence type="ECO:0000256" key="27">
    <source>
        <dbReference type="ARBA" id="ARBA00049513"/>
    </source>
</evidence>
<sequence>MTEKRLNDESENSDNSVKRVDHFAKGVAPIKPEYLVTQNDNESASVIDDYNDDEAEGGDRQEEAPAASGKGRKRKGQNKNRDLRQQHEDVRLCSSLVDPDSGRVCQFGPAGCRNCHDIDEYFSHKQEDIEGTCPVFSAIGYCPSGLKCRWLGSHYNKETKKLVKDLERQEQARGVNVEVNKISTESKLLLQKKKYTFELANKYIPYLDSLVQNDENIAKQKEREELAKDNAASYVEAPFKVSEKKRLHLKNAKIVSPLTTVGNLPYRRLMKTLGADVTYSEMALALPLLQATNAEWALPKAHKSEYPGFGVQIATSKHWAAAKAAEVIYRETTDVSEINLNCGCPIDLLYRQGQGSALMEQPARLVRILKGMNACSGDIPVTFKVRLGTKDGHNNAKQLVSRVLAENTVAAITLHGRTRQQRYTKEADWNYISEVAQIVNNYNQGQEDSTGAKDSHEAVPTQFVGNGDIYNFEDWHNATSLPGVDSVMVARGALIKPWIFEEVEAQQYLDKSATERLAQLEQFSKFAIEHWGSDEYGVGLARRFMCEFISFTHRYIPVGIMERLPAKLNQRPPMWKGRNELETLLGSKDYRDWIKITEMFLGKASKNFSFTPKHKSNSN</sequence>
<evidence type="ECO:0000313" key="30">
    <source>
        <dbReference type="EMBL" id="CAH2355251.1"/>
    </source>
</evidence>
<evidence type="ECO:0000256" key="14">
    <source>
        <dbReference type="ARBA" id="ARBA00022771"/>
    </source>
</evidence>
<organism evidence="30 31">
    <name type="scientific">[Candida] railenensis</name>
    <dbReference type="NCBI Taxonomy" id="45579"/>
    <lineage>
        <taxon>Eukaryota</taxon>
        <taxon>Fungi</taxon>
        <taxon>Dikarya</taxon>
        <taxon>Ascomycota</taxon>
        <taxon>Saccharomycotina</taxon>
        <taxon>Pichiomycetes</taxon>
        <taxon>Debaryomycetaceae</taxon>
        <taxon>Kurtzmaniella</taxon>
    </lineage>
</organism>
<evidence type="ECO:0000256" key="8">
    <source>
        <dbReference type="ARBA" id="ARBA00022630"/>
    </source>
</evidence>
<keyword evidence="13" id="KW-0677">Repeat</keyword>
<keyword evidence="8" id="KW-0285">Flavoprotein</keyword>
<accession>A0A9P0QUE6</accession>
<comment type="subcellular location">
    <subcellularLocation>
        <location evidence="3">Cytoplasm</location>
    </subcellularLocation>
    <subcellularLocation>
        <location evidence="2">Nucleus</location>
    </subcellularLocation>
</comment>
<dbReference type="EC" id="1.3.1.89" evidence="5"/>
<comment type="catalytic activity">
    <reaction evidence="26">
        <text>a 5,6-dihydrouridine in mRNA + NADP(+) = a uridine in mRNA + NADPH + H(+)</text>
        <dbReference type="Rhea" id="RHEA:69855"/>
        <dbReference type="Rhea" id="RHEA-COMP:14658"/>
        <dbReference type="Rhea" id="RHEA-COMP:17789"/>
        <dbReference type="ChEBI" id="CHEBI:15378"/>
        <dbReference type="ChEBI" id="CHEBI:57783"/>
        <dbReference type="ChEBI" id="CHEBI:58349"/>
        <dbReference type="ChEBI" id="CHEBI:65315"/>
        <dbReference type="ChEBI" id="CHEBI:74443"/>
    </reaction>
    <physiologicalReaction direction="right-to-left" evidence="26">
        <dbReference type="Rhea" id="RHEA:69857"/>
    </physiologicalReaction>
</comment>
<dbReference type="FunFam" id="3.20.20.70:FF:000145">
    <property type="entry name" value="tRNA-dihydrouridine(47) synthase [NAD(P)(+)]"/>
    <property type="match status" value="1"/>
</dbReference>
<dbReference type="AlphaFoldDB" id="A0A9P0QUE6"/>
<name>A0A9P0QUE6_9ASCO</name>
<dbReference type="CDD" id="cd02801">
    <property type="entry name" value="DUS_like_FMN"/>
    <property type="match status" value="1"/>
</dbReference>
<dbReference type="GO" id="GO:0005737">
    <property type="term" value="C:cytoplasm"/>
    <property type="evidence" value="ECO:0007669"/>
    <property type="project" value="UniProtKB-SubCell"/>
</dbReference>
<evidence type="ECO:0000256" key="15">
    <source>
        <dbReference type="ARBA" id="ARBA00022833"/>
    </source>
</evidence>
<keyword evidence="18" id="KW-0520">NAD</keyword>
<evidence type="ECO:0000256" key="22">
    <source>
        <dbReference type="ARBA" id="ARBA00033781"/>
    </source>
</evidence>
<evidence type="ECO:0000256" key="21">
    <source>
        <dbReference type="ARBA" id="ARBA00033779"/>
    </source>
</evidence>
<keyword evidence="17" id="KW-0560">Oxidoreductase</keyword>
<dbReference type="Pfam" id="PF25585">
    <property type="entry name" value="zf-CCCH_DUS3L"/>
    <property type="match status" value="1"/>
</dbReference>
<keyword evidence="7" id="KW-0963">Cytoplasm</keyword>
<evidence type="ECO:0000256" key="28">
    <source>
        <dbReference type="SAM" id="MobiDB-lite"/>
    </source>
</evidence>
<dbReference type="SUPFAM" id="SSF51395">
    <property type="entry name" value="FMN-linked oxidoreductases"/>
    <property type="match status" value="1"/>
</dbReference>
<evidence type="ECO:0000256" key="9">
    <source>
        <dbReference type="ARBA" id="ARBA00022643"/>
    </source>
</evidence>
<keyword evidence="16" id="KW-0521">NADP</keyword>
<evidence type="ECO:0000256" key="13">
    <source>
        <dbReference type="ARBA" id="ARBA00022737"/>
    </source>
</evidence>
<evidence type="ECO:0000256" key="18">
    <source>
        <dbReference type="ARBA" id="ARBA00023027"/>
    </source>
</evidence>
<keyword evidence="10" id="KW-0507">mRNA processing</keyword>
<proteinExistence type="inferred from homology"/>
<comment type="function">
    <text evidence="23">Catalyzes the synthesis of dihydrouridine, a modified base found in the D-loop of most tRNAs. Specifically modifies U47 in cytoplasmic tRNAs. Catalyzes the synthesis of dihydrouridine in some mRNAs, thereby affecting their translation.</text>
</comment>
<keyword evidence="14" id="KW-0863">Zinc-finger</keyword>
<dbReference type="GO" id="GO:0006397">
    <property type="term" value="P:mRNA processing"/>
    <property type="evidence" value="ECO:0007669"/>
    <property type="project" value="UniProtKB-KW"/>
</dbReference>
<evidence type="ECO:0000256" key="1">
    <source>
        <dbReference type="ARBA" id="ARBA00001917"/>
    </source>
</evidence>
<reference evidence="30" key="1">
    <citation type="submission" date="2022-03" db="EMBL/GenBank/DDBJ databases">
        <authorList>
            <person name="Legras J.-L."/>
            <person name="Devillers H."/>
            <person name="Grondin C."/>
        </authorList>
    </citation>
    <scope>NUCLEOTIDE SEQUENCE</scope>
    <source>
        <strain evidence="30">CLIB 1423</strain>
    </source>
</reference>
<dbReference type="EMBL" id="CAKXYY010000023">
    <property type="protein sequence ID" value="CAH2355251.1"/>
    <property type="molecule type" value="Genomic_DNA"/>
</dbReference>
<evidence type="ECO:0000256" key="20">
    <source>
        <dbReference type="ARBA" id="ARBA00031322"/>
    </source>
</evidence>
<evidence type="ECO:0000259" key="29">
    <source>
        <dbReference type="Pfam" id="PF01207"/>
    </source>
</evidence>
<evidence type="ECO:0000256" key="19">
    <source>
        <dbReference type="ARBA" id="ARBA00023242"/>
    </source>
</evidence>
<evidence type="ECO:0000256" key="24">
    <source>
        <dbReference type="ARBA" id="ARBA00048266"/>
    </source>
</evidence>
<dbReference type="Gene3D" id="3.20.20.70">
    <property type="entry name" value="Aldolase class I"/>
    <property type="match status" value="1"/>
</dbReference>
<evidence type="ECO:0000256" key="5">
    <source>
        <dbReference type="ARBA" id="ARBA00012376"/>
    </source>
</evidence>
<keyword evidence="9" id="KW-0288">FMN</keyword>
<evidence type="ECO:0000256" key="3">
    <source>
        <dbReference type="ARBA" id="ARBA00004496"/>
    </source>
</evidence>
<evidence type="ECO:0000256" key="23">
    <source>
        <dbReference type="ARBA" id="ARBA00045934"/>
    </source>
</evidence>
<evidence type="ECO:0000256" key="11">
    <source>
        <dbReference type="ARBA" id="ARBA00022694"/>
    </source>
</evidence>
<dbReference type="InterPro" id="IPR035587">
    <property type="entry name" value="DUS-like_FMN-bd"/>
</dbReference>
<dbReference type="PANTHER" id="PTHR45846">
    <property type="entry name" value="TRNA-DIHYDROURIDINE(47) SYNTHASE [NAD(P)(+)]-LIKE"/>
    <property type="match status" value="1"/>
</dbReference>
<dbReference type="InterPro" id="IPR018517">
    <property type="entry name" value="tRNA_hU_synthase_CS"/>
</dbReference>
<dbReference type="GO" id="GO:0050660">
    <property type="term" value="F:flavin adenine dinucleotide binding"/>
    <property type="evidence" value="ECO:0007669"/>
    <property type="project" value="InterPro"/>
</dbReference>
<dbReference type="InterPro" id="IPR013785">
    <property type="entry name" value="Aldolase_TIM"/>
</dbReference>
<comment type="catalytic activity">
    <reaction evidence="24">
        <text>5,6-dihydrouridine(47) in tRNA + NAD(+) = uridine(47) in tRNA + NADH + H(+)</text>
        <dbReference type="Rhea" id="RHEA:53364"/>
        <dbReference type="Rhea" id="RHEA-COMP:13539"/>
        <dbReference type="Rhea" id="RHEA-COMP:13540"/>
        <dbReference type="ChEBI" id="CHEBI:15378"/>
        <dbReference type="ChEBI" id="CHEBI:57540"/>
        <dbReference type="ChEBI" id="CHEBI:57945"/>
        <dbReference type="ChEBI" id="CHEBI:65315"/>
        <dbReference type="ChEBI" id="CHEBI:74443"/>
        <dbReference type="EC" id="1.3.1.89"/>
    </reaction>
    <physiologicalReaction direction="right-to-left" evidence="24">
        <dbReference type="Rhea" id="RHEA:53366"/>
    </physiologicalReaction>
</comment>
<comment type="caution">
    <text evidence="30">The sequence shown here is derived from an EMBL/GenBank/DDBJ whole genome shotgun (WGS) entry which is preliminary data.</text>
</comment>
<evidence type="ECO:0000256" key="12">
    <source>
        <dbReference type="ARBA" id="ARBA00022723"/>
    </source>
</evidence>
<comment type="catalytic activity">
    <reaction evidence="25">
        <text>a 5,6-dihydrouridine in mRNA + NAD(+) = a uridine in mRNA + NADH + H(+)</text>
        <dbReference type="Rhea" id="RHEA:69851"/>
        <dbReference type="Rhea" id="RHEA-COMP:14658"/>
        <dbReference type="Rhea" id="RHEA-COMP:17789"/>
        <dbReference type="ChEBI" id="CHEBI:15378"/>
        <dbReference type="ChEBI" id="CHEBI:57540"/>
        <dbReference type="ChEBI" id="CHEBI:57945"/>
        <dbReference type="ChEBI" id="CHEBI:65315"/>
        <dbReference type="ChEBI" id="CHEBI:74443"/>
    </reaction>
    <physiologicalReaction direction="right-to-left" evidence="25">
        <dbReference type="Rhea" id="RHEA:69853"/>
    </physiologicalReaction>
</comment>
<keyword evidence="19" id="KW-0539">Nucleus</keyword>
<feature type="region of interest" description="Disordered" evidence="28">
    <location>
        <begin position="1"/>
        <end position="20"/>
    </location>
</feature>
<evidence type="ECO:0000256" key="16">
    <source>
        <dbReference type="ARBA" id="ARBA00022857"/>
    </source>
</evidence>
<evidence type="ECO:0000256" key="26">
    <source>
        <dbReference type="ARBA" id="ARBA00049447"/>
    </source>
</evidence>
<evidence type="ECO:0000256" key="25">
    <source>
        <dbReference type="ARBA" id="ARBA00048342"/>
    </source>
</evidence>
<dbReference type="PANTHER" id="PTHR45846:SF1">
    <property type="entry name" value="TRNA-DIHYDROURIDINE(47) SYNTHASE [NAD(P)(+)]-LIKE"/>
    <property type="match status" value="1"/>
</dbReference>